<dbReference type="Gene3D" id="1.10.10.60">
    <property type="entry name" value="Homeodomain-like"/>
    <property type="match status" value="2"/>
</dbReference>
<dbReference type="InterPro" id="IPR009057">
    <property type="entry name" value="Homeodomain-like_sf"/>
</dbReference>
<dbReference type="PROSITE" id="PS50110">
    <property type="entry name" value="RESPONSE_REGULATORY"/>
    <property type="match status" value="1"/>
</dbReference>
<evidence type="ECO:0000259" key="5">
    <source>
        <dbReference type="PROSITE" id="PS01124"/>
    </source>
</evidence>
<dbReference type="PROSITE" id="PS01124">
    <property type="entry name" value="HTH_ARAC_FAMILY_2"/>
    <property type="match status" value="1"/>
</dbReference>
<keyword evidence="1" id="KW-0805">Transcription regulation</keyword>
<dbReference type="SMART" id="SM00342">
    <property type="entry name" value="HTH_ARAC"/>
    <property type="match status" value="1"/>
</dbReference>
<dbReference type="AlphaFoldDB" id="A0A0J1FNU9"/>
<dbReference type="Gene3D" id="3.40.50.2300">
    <property type="match status" value="1"/>
</dbReference>
<organism evidence="7 8">
    <name type="scientific">Caballeronia mineralivorans PML1(12)</name>
    <dbReference type="NCBI Taxonomy" id="908627"/>
    <lineage>
        <taxon>Bacteria</taxon>
        <taxon>Pseudomonadati</taxon>
        <taxon>Pseudomonadota</taxon>
        <taxon>Betaproteobacteria</taxon>
        <taxon>Burkholderiales</taxon>
        <taxon>Burkholderiaceae</taxon>
        <taxon>Caballeronia</taxon>
    </lineage>
</organism>
<evidence type="ECO:0000256" key="4">
    <source>
        <dbReference type="PROSITE-ProRule" id="PRU00169"/>
    </source>
</evidence>
<evidence type="ECO:0000256" key="1">
    <source>
        <dbReference type="ARBA" id="ARBA00023015"/>
    </source>
</evidence>
<dbReference type="OrthoDB" id="3631840at2"/>
<evidence type="ECO:0000259" key="6">
    <source>
        <dbReference type="PROSITE" id="PS50110"/>
    </source>
</evidence>
<feature type="domain" description="HTH araC/xylS-type" evidence="5">
    <location>
        <begin position="164"/>
        <end position="262"/>
    </location>
</feature>
<feature type="domain" description="Response regulatory" evidence="6">
    <location>
        <begin position="15"/>
        <end position="128"/>
    </location>
</feature>
<evidence type="ECO:0000313" key="7">
    <source>
        <dbReference type="EMBL" id="KLU21418.1"/>
    </source>
</evidence>
<dbReference type="EMBL" id="AEJF01000221">
    <property type="protein sequence ID" value="KLU21418.1"/>
    <property type="molecule type" value="Genomic_DNA"/>
</dbReference>
<dbReference type="InterPro" id="IPR050204">
    <property type="entry name" value="AraC_XylS_family_regulators"/>
</dbReference>
<evidence type="ECO:0000256" key="3">
    <source>
        <dbReference type="ARBA" id="ARBA00023163"/>
    </source>
</evidence>
<keyword evidence="3" id="KW-0804">Transcription</keyword>
<evidence type="ECO:0000313" key="8">
    <source>
        <dbReference type="Proteomes" id="UP000035963"/>
    </source>
</evidence>
<dbReference type="GO" id="GO:0000160">
    <property type="term" value="P:phosphorelay signal transduction system"/>
    <property type="evidence" value="ECO:0007669"/>
    <property type="project" value="InterPro"/>
</dbReference>
<dbReference type="GO" id="GO:0043565">
    <property type="term" value="F:sequence-specific DNA binding"/>
    <property type="evidence" value="ECO:0007669"/>
    <property type="project" value="InterPro"/>
</dbReference>
<dbReference type="PRINTS" id="PR00032">
    <property type="entry name" value="HTHARAC"/>
</dbReference>
<dbReference type="RefSeq" id="WP_047897040.1">
    <property type="nucleotide sequence ID" value="NZ_AEJF01000221.1"/>
</dbReference>
<evidence type="ECO:0008006" key="9">
    <source>
        <dbReference type="Google" id="ProtNLM"/>
    </source>
</evidence>
<gene>
    <name evidence="7" type="ORF">EOS_36245</name>
</gene>
<dbReference type="PATRIC" id="fig|908627.4.peg.8109"/>
<dbReference type="SUPFAM" id="SSF46689">
    <property type="entry name" value="Homeodomain-like"/>
    <property type="match status" value="2"/>
</dbReference>
<name>A0A0J1FNU9_9BURK</name>
<proteinExistence type="predicted"/>
<dbReference type="PANTHER" id="PTHR46796">
    <property type="entry name" value="HTH-TYPE TRANSCRIPTIONAL ACTIVATOR RHAS-RELATED"/>
    <property type="match status" value="1"/>
</dbReference>
<evidence type="ECO:0000256" key="2">
    <source>
        <dbReference type="ARBA" id="ARBA00023125"/>
    </source>
</evidence>
<dbReference type="InterPro" id="IPR001789">
    <property type="entry name" value="Sig_transdc_resp-reg_receiver"/>
</dbReference>
<reference evidence="7 8" key="1">
    <citation type="journal article" date="2015" name="Genome Announc.">
        <title>Draft Genome Sequence of Burkholderia sp. Strain PML1(12), an Ectomycorrhizosphere-Inhabiting Bacterium with Effective Mineral-Weathering Ability.</title>
        <authorList>
            <person name="Uroz S."/>
            <person name="Oger P."/>
        </authorList>
    </citation>
    <scope>NUCLEOTIDE SEQUENCE [LARGE SCALE GENOMIC DNA]</scope>
    <source>
        <strain evidence="8">PML1(12)</strain>
    </source>
</reference>
<protein>
    <recommendedName>
        <fullName evidence="9">AraC family transcriptional regulator</fullName>
    </recommendedName>
</protein>
<dbReference type="InterPro" id="IPR020449">
    <property type="entry name" value="Tscrpt_reg_AraC-type_HTH"/>
</dbReference>
<dbReference type="Pfam" id="PF12833">
    <property type="entry name" value="HTH_18"/>
    <property type="match status" value="1"/>
</dbReference>
<dbReference type="GO" id="GO:0003700">
    <property type="term" value="F:DNA-binding transcription factor activity"/>
    <property type="evidence" value="ECO:0007669"/>
    <property type="project" value="InterPro"/>
</dbReference>
<keyword evidence="2" id="KW-0238">DNA-binding</keyword>
<comment type="caution">
    <text evidence="4">Lacks conserved residue(s) required for the propagation of feature annotation.</text>
</comment>
<dbReference type="InterPro" id="IPR018060">
    <property type="entry name" value="HTH_AraC"/>
</dbReference>
<accession>A0A0J1FNU9</accession>
<dbReference type="InterPro" id="IPR011006">
    <property type="entry name" value="CheY-like_superfamily"/>
</dbReference>
<comment type="caution">
    <text evidence="7">The sequence shown here is derived from an EMBL/GenBank/DDBJ whole genome shotgun (WGS) entry which is preliminary data.</text>
</comment>
<sequence length="273" mass="30286">MRTSFDLSNAARGPSFLWVDLTQGARASLVDSLDGTFDIHRVSEPTHVDHAIETHTPQLLCFEFDEPDAQGIDALTRIGNEHPSLPILVIMGRSSAAAAMWSLRLPVWDLLIKTIPPAELRPGILSLASPTRANRPEIRHSEARRADVVPLSRAPQHDKQGRTQPAIEYAAEHFDRAIALGHVAALCQLGPSQFCRAFRLEHGVSFGQYLLRLRMDQACDRLGDPDALVKEVAYAVGFNDLSYFTRAFRRQMGVCPSAYQASARLSYRLSRSS</sequence>
<dbReference type="SUPFAM" id="SSF52172">
    <property type="entry name" value="CheY-like"/>
    <property type="match status" value="1"/>
</dbReference>
<dbReference type="Proteomes" id="UP000035963">
    <property type="component" value="Unassembled WGS sequence"/>
</dbReference>
<keyword evidence="8" id="KW-1185">Reference proteome</keyword>